<dbReference type="RefSeq" id="WP_103685302.1">
    <property type="nucleotide sequence ID" value="NZ_PQGG01000034.1"/>
</dbReference>
<reference evidence="6" key="1">
    <citation type="submission" date="2018-01" db="EMBL/GenBank/DDBJ databases">
        <authorList>
            <person name="Yu X.-D."/>
        </authorList>
    </citation>
    <scope>NUCLEOTIDE SEQUENCE</scope>
    <source>
        <strain evidence="6">ZX-21</strain>
    </source>
</reference>
<evidence type="ECO:0000256" key="5">
    <source>
        <dbReference type="ARBA" id="ARBA00093797"/>
    </source>
</evidence>
<dbReference type="OrthoDB" id="5741196at2"/>
<evidence type="ECO:0000256" key="4">
    <source>
        <dbReference type="ARBA" id="ARBA00023186"/>
    </source>
</evidence>
<evidence type="ECO:0000313" key="6">
    <source>
        <dbReference type="EMBL" id="POP51853.1"/>
    </source>
</evidence>
<accession>A0A2S4HCY5</accession>
<keyword evidence="2" id="KW-0963">Cytoplasm</keyword>
<dbReference type="EMBL" id="PQGG01000034">
    <property type="protein sequence ID" value="POP51853.1"/>
    <property type="molecule type" value="Genomic_DNA"/>
</dbReference>
<keyword evidence="4" id="KW-0143">Chaperone</keyword>
<dbReference type="AlphaFoldDB" id="A0A2S4HCY5"/>
<dbReference type="Proteomes" id="UP000237222">
    <property type="component" value="Unassembled WGS sequence"/>
</dbReference>
<proteinExistence type="predicted"/>
<dbReference type="GO" id="GO:0044781">
    <property type="term" value="P:bacterial-type flagellum organization"/>
    <property type="evidence" value="ECO:0007669"/>
    <property type="project" value="UniProtKB-KW"/>
</dbReference>
<keyword evidence="3" id="KW-1005">Bacterial flagellum biogenesis</keyword>
<evidence type="ECO:0000256" key="3">
    <source>
        <dbReference type="ARBA" id="ARBA00022795"/>
    </source>
</evidence>
<dbReference type="Pfam" id="PF05400">
    <property type="entry name" value="FliT"/>
    <property type="match status" value="1"/>
</dbReference>
<dbReference type="Gene3D" id="1.20.58.380">
    <property type="entry name" value="Flagellar protein flit"/>
    <property type="match status" value="1"/>
</dbReference>
<organism evidence="6 7">
    <name type="scientific">Zhongshania marina</name>
    <dbReference type="NCBI Taxonomy" id="2304603"/>
    <lineage>
        <taxon>Bacteria</taxon>
        <taxon>Pseudomonadati</taxon>
        <taxon>Pseudomonadota</taxon>
        <taxon>Gammaproteobacteria</taxon>
        <taxon>Cellvibrionales</taxon>
        <taxon>Spongiibacteraceae</taxon>
        <taxon>Zhongshania</taxon>
    </lineage>
</organism>
<name>A0A2S4HCY5_9GAMM</name>
<comment type="caution">
    <text evidence="6">The sequence shown here is derived from an EMBL/GenBank/DDBJ whole genome shotgun (WGS) entry which is preliminary data.</text>
</comment>
<evidence type="ECO:0000256" key="1">
    <source>
        <dbReference type="ARBA" id="ARBA00004514"/>
    </source>
</evidence>
<comment type="subcellular location">
    <subcellularLocation>
        <location evidence="1">Cytoplasm</location>
        <location evidence="1">Cytosol</location>
    </subcellularLocation>
</comment>
<sequence>MNNIEHISTALTARQQGLQALLMLTEQIRELAEQDDWAAALSEQRRRRAMMDEFFAMPCSPAESSAVASAIETMLNVDKEVTSMLYRQRGTLSQQANQSCRNIRNVDRYLSNTSM</sequence>
<evidence type="ECO:0000313" key="7">
    <source>
        <dbReference type="Proteomes" id="UP000237222"/>
    </source>
</evidence>
<protein>
    <recommendedName>
        <fullName evidence="5">Flagellar protein FliT</fullName>
    </recommendedName>
</protein>
<dbReference type="InterPro" id="IPR008622">
    <property type="entry name" value="FliT"/>
</dbReference>
<gene>
    <name evidence="6" type="ORF">C0068_15035</name>
</gene>
<evidence type="ECO:0000256" key="2">
    <source>
        <dbReference type="ARBA" id="ARBA00022490"/>
    </source>
</evidence>